<organism evidence="1 2">
    <name type="scientific">Trichomonas vaginalis (strain ATCC PRA-98 / G3)</name>
    <dbReference type="NCBI Taxonomy" id="412133"/>
    <lineage>
        <taxon>Eukaryota</taxon>
        <taxon>Metamonada</taxon>
        <taxon>Parabasalia</taxon>
        <taxon>Trichomonadida</taxon>
        <taxon>Trichomonadidae</taxon>
        <taxon>Trichomonas</taxon>
    </lineage>
</organism>
<protein>
    <submittedName>
        <fullName evidence="1">Uncharacterized protein</fullName>
    </submittedName>
</protein>
<dbReference type="VEuPathDB" id="TrichDB:TVAG_203820"/>
<keyword evidence="2" id="KW-1185">Reference proteome</keyword>
<dbReference type="RefSeq" id="XP_001316301.1">
    <property type="nucleotide sequence ID" value="XM_001316266.1"/>
</dbReference>
<reference evidence="1" key="1">
    <citation type="submission" date="2006-10" db="EMBL/GenBank/DDBJ databases">
        <authorList>
            <person name="Amadeo P."/>
            <person name="Zhao Q."/>
            <person name="Wortman J."/>
            <person name="Fraser-Liggett C."/>
            <person name="Carlton J."/>
        </authorList>
    </citation>
    <scope>NUCLEOTIDE SEQUENCE</scope>
    <source>
        <strain evidence="1">G3</strain>
    </source>
</reference>
<reference evidence="1" key="2">
    <citation type="journal article" date="2007" name="Science">
        <title>Draft genome sequence of the sexually transmitted pathogen Trichomonas vaginalis.</title>
        <authorList>
            <person name="Carlton J.M."/>
            <person name="Hirt R.P."/>
            <person name="Silva J.C."/>
            <person name="Delcher A.L."/>
            <person name="Schatz M."/>
            <person name="Zhao Q."/>
            <person name="Wortman J.R."/>
            <person name="Bidwell S.L."/>
            <person name="Alsmark U.C.M."/>
            <person name="Besteiro S."/>
            <person name="Sicheritz-Ponten T."/>
            <person name="Noel C.J."/>
            <person name="Dacks J.B."/>
            <person name="Foster P.G."/>
            <person name="Simillion C."/>
            <person name="Van de Peer Y."/>
            <person name="Miranda-Saavedra D."/>
            <person name="Barton G.J."/>
            <person name="Westrop G.D."/>
            <person name="Mueller S."/>
            <person name="Dessi D."/>
            <person name="Fiori P.L."/>
            <person name="Ren Q."/>
            <person name="Paulsen I."/>
            <person name="Zhang H."/>
            <person name="Bastida-Corcuera F.D."/>
            <person name="Simoes-Barbosa A."/>
            <person name="Brown M.T."/>
            <person name="Hayes R.D."/>
            <person name="Mukherjee M."/>
            <person name="Okumura C.Y."/>
            <person name="Schneider R."/>
            <person name="Smith A.J."/>
            <person name="Vanacova S."/>
            <person name="Villalvazo M."/>
            <person name="Haas B.J."/>
            <person name="Pertea M."/>
            <person name="Feldblyum T.V."/>
            <person name="Utterback T.R."/>
            <person name="Shu C.L."/>
            <person name="Osoegawa K."/>
            <person name="de Jong P.J."/>
            <person name="Hrdy I."/>
            <person name="Horvathova L."/>
            <person name="Zubacova Z."/>
            <person name="Dolezal P."/>
            <person name="Malik S.B."/>
            <person name="Logsdon J.M. Jr."/>
            <person name="Henze K."/>
            <person name="Gupta A."/>
            <person name="Wang C.C."/>
            <person name="Dunne R.L."/>
            <person name="Upcroft J.A."/>
            <person name="Upcroft P."/>
            <person name="White O."/>
            <person name="Salzberg S.L."/>
            <person name="Tang P."/>
            <person name="Chiu C.-H."/>
            <person name="Lee Y.-S."/>
            <person name="Embley T.M."/>
            <person name="Coombs G.H."/>
            <person name="Mottram J.C."/>
            <person name="Tachezy J."/>
            <person name="Fraser-Liggett C.M."/>
            <person name="Johnson P.J."/>
        </authorList>
    </citation>
    <scope>NUCLEOTIDE SEQUENCE [LARGE SCALE GENOMIC DNA]</scope>
    <source>
        <strain evidence="1">G3</strain>
    </source>
</reference>
<dbReference type="Proteomes" id="UP000001542">
    <property type="component" value="Unassembled WGS sequence"/>
</dbReference>
<evidence type="ECO:0000313" key="2">
    <source>
        <dbReference type="Proteomes" id="UP000001542"/>
    </source>
</evidence>
<dbReference type="VEuPathDB" id="TrichDB:TVAGG3_0763860"/>
<name>A2ETF8_TRIV3</name>
<dbReference type="EMBL" id="DS113486">
    <property type="protein sequence ID" value="EAY04078.1"/>
    <property type="molecule type" value="Genomic_DNA"/>
</dbReference>
<sequence length="185" mass="21506">MFKKKDNGRDKFQILIATVRGKLVNVKQMHEYAARALIRAIESGKKVDIRSKVMSEYKLKQQLDAMNLIAENGRELLKCYADLWTDHPSESLQNQYIEIFSYREMVNMPQVVEHWNNFPIKGASQELKEYEELLDDDEIAEYLNDFASVNKINDKGKEYLRILYPCGNVLDMIPTGTPMYPPPPN</sequence>
<proteinExistence type="predicted"/>
<accession>A2ETF8</accession>
<evidence type="ECO:0000313" key="1">
    <source>
        <dbReference type="EMBL" id="EAY04078.1"/>
    </source>
</evidence>
<dbReference type="AlphaFoldDB" id="A2ETF8"/>
<dbReference type="KEGG" id="tva:4761927"/>
<dbReference type="InParanoid" id="A2ETF8"/>
<gene>
    <name evidence="1" type="ORF">TVAG_203820</name>
</gene>